<dbReference type="AlphaFoldDB" id="A0A133VLQ9"/>
<proteinExistence type="predicted"/>
<keyword evidence="2" id="KW-1185">Reference proteome</keyword>
<dbReference type="EMBL" id="LHYH01000005">
    <property type="protein sequence ID" value="KXB07351.1"/>
    <property type="molecule type" value="Genomic_DNA"/>
</dbReference>
<gene>
    <name evidence="1" type="ORF">AKJ54_00380</name>
</gene>
<dbReference type="Proteomes" id="UP000070504">
    <property type="component" value="Unassembled WGS sequence"/>
</dbReference>
<evidence type="ECO:0000313" key="1">
    <source>
        <dbReference type="EMBL" id="KXB07351.1"/>
    </source>
</evidence>
<reference evidence="1 2" key="1">
    <citation type="journal article" date="2016" name="Sci. Rep.">
        <title>Metabolic traits of an uncultured archaeal lineage -MSBL1- from brine pools of the Red Sea.</title>
        <authorList>
            <person name="Mwirichia R."/>
            <person name="Alam I."/>
            <person name="Rashid M."/>
            <person name="Vinu M."/>
            <person name="Ba-Alawi W."/>
            <person name="Anthony Kamau A."/>
            <person name="Kamanda Ngugi D."/>
            <person name="Goker M."/>
            <person name="Klenk H.P."/>
            <person name="Bajic V."/>
            <person name="Stingl U."/>
        </authorList>
    </citation>
    <scope>NUCLEOTIDE SEQUENCE [LARGE SCALE GENOMIC DNA]</scope>
    <source>
        <strain evidence="1">SCGC-AAA382K21</strain>
    </source>
</reference>
<comment type="caution">
    <text evidence="1">The sequence shown here is derived from an EMBL/GenBank/DDBJ whole genome shotgun (WGS) entry which is preliminary data.</text>
</comment>
<organism evidence="1 2">
    <name type="scientific">candidate division MSBL1 archaeon SCGC-AAA382K21</name>
    <dbReference type="NCBI Taxonomy" id="1698283"/>
    <lineage>
        <taxon>Archaea</taxon>
        <taxon>Methanobacteriati</taxon>
        <taxon>Methanobacteriota</taxon>
        <taxon>candidate division MSBL1</taxon>
    </lineage>
</organism>
<protein>
    <submittedName>
        <fullName evidence="1">Uncharacterized protein</fullName>
    </submittedName>
</protein>
<name>A0A133VLQ9_9EURY</name>
<accession>A0A133VLQ9</accession>
<sequence length="132" mass="15308">MTCYYCLHCLKKIKSRKEDRAGKVQCRNCGRRRTVTCKTLKSAVNHIEDLPTPIENLGTFEKPLEKIVQFPVLKLLLESDARLKEPIQYLSTRVGLIHENLRKMSSNKTLNEDKFESAVEKTRKTLREEGVM</sequence>
<evidence type="ECO:0000313" key="2">
    <source>
        <dbReference type="Proteomes" id="UP000070504"/>
    </source>
</evidence>